<protein>
    <submittedName>
        <fullName evidence="2">Uncharacterized protein</fullName>
    </submittedName>
</protein>
<evidence type="ECO:0000256" key="1">
    <source>
        <dbReference type="SAM" id="MobiDB-lite"/>
    </source>
</evidence>
<dbReference type="Proteomes" id="UP000472272">
    <property type="component" value="Chromosome 2"/>
</dbReference>
<keyword evidence="3" id="KW-1185">Reference proteome</keyword>
<reference evidence="2 3" key="1">
    <citation type="journal article" date="2019" name="Proc. Natl. Acad. Sci. U.S.A.">
        <title>Regulatory changes in pterin and carotenoid genes underlie balanced color polymorphisms in the wall lizard.</title>
        <authorList>
            <person name="Andrade P."/>
            <person name="Pinho C."/>
            <person name="Perez I de Lanuza G."/>
            <person name="Afonso S."/>
            <person name="Brejcha J."/>
            <person name="Rubin C.J."/>
            <person name="Wallerman O."/>
            <person name="Pereira P."/>
            <person name="Sabatino S.J."/>
            <person name="Bellati A."/>
            <person name="Pellitteri-Rosa D."/>
            <person name="Bosakova Z."/>
            <person name="Bunikis I."/>
            <person name="Carretero M.A."/>
            <person name="Feiner N."/>
            <person name="Marsik P."/>
            <person name="Pauperio F."/>
            <person name="Salvi D."/>
            <person name="Soler L."/>
            <person name="While G.M."/>
            <person name="Uller T."/>
            <person name="Font E."/>
            <person name="Andersson L."/>
            <person name="Carneiro M."/>
        </authorList>
    </citation>
    <scope>NUCLEOTIDE SEQUENCE</scope>
</reference>
<reference evidence="2" key="3">
    <citation type="submission" date="2025-09" db="UniProtKB">
        <authorList>
            <consortium name="Ensembl"/>
        </authorList>
    </citation>
    <scope>IDENTIFICATION</scope>
</reference>
<name>A0A670HLZ6_PODMU</name>
<dbReference type="Ensembl" id="ENSPMRT00000000549.1">
    <property type="protein sequence ID" value="ENSPMRP00000000521.1"/>
    <property type="gene ID" value="ENSPMRG00000000387.1"/>
</dbReference>
<proteinExistence type="predicted"/>
<feature type="region of interest" description="Disordered" evidence="1">
    <location>
        <begin position="1"/>
        <end position="20"/>
    </location>
</feature>
<reference evidence="2" key="2">
    <citation type="submission" date="2025-08" db="UniProtKB">
        <authorList>
            <consortium name="Ensembl"/>
        </authorList>
    </citation>
    <scope>IDENTIFICATION</scope>
</reference>
<accession>A0A670HLZ6</accession>
<evidence type="ECO:0000313" key="2">
    <source>
        <dbReference type="Ensembl" id="ENSPMRP00000000521.1"/>
    </source>
</evidence>
<dbReference type="AlphaFoldDB" id="A0A670HLZ6"/>
<sequence>MGLEGARAPSKNFLGGLSPPNNLGRRGRGLLLPGLQFISPSRSAADELGFCFMEAFLSSACPCFSPVLLSLRGYVGVKESERARLPRAAWERPLSPSFRLASSFRLSWEASGAVSPLGEGEAVGRRGVQRGLLGG</sequence>
<organism evidence="2 3">
    <name type="scientific">Podarcis muralis</name>
    <name type="common">Wall lizard</name>
    <name type="synonym">Lacerta muralis</name>
    <dbReference type="NCBI Taxonomy" id="64176"/>
    <lineage>
        <taxon>Eukaryota</taxon>
        <taxon>Metazoa</taxon>
        <taxon>Chordata</taxon>
        <taxon>Craniata</taxon>
        <taxon>Vertebrata</taxon>
        <taxon>Euteleostomi</taxon>
        <taxon>Lepidosauria</taxon>
        <taxon>Squamata</taxon>
        <taxon>Bifurcata</taxon>
        <taxon>Unidentata</taxon>
        <taxon>Episquamata</taxon>
        <taxon>Laterata</taxon>
        <taxon>Lacertibaenia</taxon>
        <taxon>Lacertidae</taxon>
        <taxon>Podarcis</taxon>
    </lineage>
</organism>
<evidence type="ECO:0000313" key="3">
    <source>
        <dbReference type="Proteomes" id="UP000472272"/>
    </source>
</evidence>